<dbReference type="SUPFAM" id="SSF53850">
    <property type="entry name" value="Periplasmic binding protein-like II"/>
    <property type="match status" value="1"/>
</dbReference>
<dbReference type="SUPFAM" id="SSF46785">
    <property type="entry name" value="Winged helix' DNA-binding domain"/>
    <property type="match status" value="1"/>
</dbReference>
<keyword evidence="3" id="KW-0238">DNA-binding</keyword>
<dbReference type="InterPro" id="IPR000847">
    <property type="entry name" value="LysR_HTH_N"/>
</dbReference>
<evidence type="ECO:0000313" key="7">
    <source>
        <dbReference type="Proteomes" id="UP001589755"/>
    </source>
</evidence>
<proteinExistence type="inferred from homology"/>
<dbReference type="PRINTS" id="PR00039">
    <property type="entry name" value="HTHLYSR"/>
</dbReference>
<dbReference type="Gene3D" id="3.40.190.290">
    <property type="match status" value="1"/>
</dbReference>
<protein>
    <submittedName>
        <fullName evidence="6">LysR family transcriptional regulator</fullName>
    </submittedName>
</protein>
<keyword evidence="2" id="KW-0805">Transcription regulation</keyword>
<gene>
    <name evidence="6" type="ORF">ACFFJ2_00560</name>
</gene>
<evidence type="ECO:0000256" key="2">
    <source>
        <dbReference type="ARBA" id="ARBA00023015"/>
    </source>
</evidence>
<evidence type="ECO:0000256" key="3">
    <source>
        <dbReference type="ARBA" id="ARBA00023125"/>
    </source>
</evidence>
<dbReference type="InterPro" id="IPR005119">
    <property type="entry name" value="LysR_subst-bd"/>
</dbReference>
<feature type="domain" description="HTH lysR-type" evidence="5">
    <location>
        <begin position="4"/>
        <end position="61"/>
    </location>
</feature>
<comment type="caution">
    <text evidence="6">The sequence shown here is derived from an EMBL/GenBank/DDBJ whole genome shotgun (WGS) entry which is preliminary data.</text>
</comment>
<evidence type="ECO:0000256" key="1">
    <source>
        <dbReference type="ARBA" id="ARBA00009437"/>
    </source>
</evidence>
<dbReference type="RefSeq" id="WP_261518935.1">
    <property type="nucleotide sequence ID" value="NZ_JAODNW010000002.1"/>
</dbReference>
<dbReference type="InterPro" id="IPR036388">
    <property type="entry name" value="WH-like_DNA-bd_sf"/>
</dbReference>
<evidence type="ECO:0000313" key="6">
    <source>
        <dbReference type="EMBL" id="MFC0206888.1"/>
    </source>
</evidence>
<evidence type="ECO:0000256" key="4">
    <source>
        <dbReference type="ARBA" id="ARBA00023163"/>
    </source>
</evidence>
<dbReference type="PROSITE" id="PS50931">
    <property type="entry name" value="HTH_LYSR"/>
    <property type="match status" value="1"/>
</dbReference>
<dbReference type="EMBL" id="JBHLXD010000001">
    <property type="protein sequence ID" value="MFC0206888.1"/>
    <property type="molecule type" value="Genomic_DNA"/>
</dbReference>
<comment type="similarity">
    <text evidence="1">Belongs to the LysR transcriptional regulatory family.</text>
</comment>
<keyword evidence="4" id="KW-0804">Transcription</keyword>
<name>A0ABV6D2M8_9HYPH</name>
<dbReference type="Gene3D" id="1.10.10.10">
    <property type="entry name" value="Winged helix-like DNA-binding domain superfamily/Winged helix DNA-binding domain"/>
    <property type="match status" value="1"/>
</dbReference>
<dbReference type="Pfam" id="PF00126">
    <property type="entry name" value="HTH_1"/>
    <property type="match status" value="1"/>
</dbReference>
<dbReference type="InterPro" id="IPR036390">
    <property type="entry name" value="WH_DNA-bd_sf"/>
</dbReference>
<keyword evidence="7" id="KW-1185">Reference proteome</keyword>
<organism evidence="6 7">
    <name type="scientific">Chelativorans intermedius</name>
    <dbReference type="NCBI Taxonomy" id="515947"/>
    <lineage>
        <taxon>Bacteria</taxon>
        <taxon>Pseudomonadati</taxon>
        <taxon>Pseudomonadota</taxon>
        <taxon>Alphaproteobacteria</taxon>
        <taxon>Hyphomicrobiales</taxon>
        <taxon>Phyllobacteriaceae</taxon>
        <taxon>Chelativorans</taxon>
    </lineage>
</organism>
<accession>A0ABV6D2M8</accession>
<sequence>MANLNYNHLRYFWAVAHDGNLTRTAERLNLSQSALSVQIRKLEERLGHALFERRGRQLQLTEAGRIALDHADAIFATGEELLGTLRQTGATRKALRIGALATLSRNFQIDFLRPVLGRADVEVILRSGSPAELLAALEALNVDAVLINRPAARDAVTPFISYRLAEQRVSLVGTPARAAQGSTLAQLLASQPVILPTPESGVRAGFDALADRMGVRPQIAAEADDMAMMRLLAREGIGLAVLPRIVVKDELESGMLVEIDRLPGISETFYAVTIERRFPNPLLRELIRLQEGRAGTLEPSE</sequence>
<dbReference type="PANTHER" id="PTHR30126">
    <property type="entry name" value="HTH-TYPE TRANSCRIPTIONAL REGULATOR"/>
    <property type="match status" value="1"/>
</dbReference>
<dbReference type="Proteomes" id="UP001589755">
    <property type="component" value="Unassembled WGS sequence"/>
</dbReference>
<evidence type="ECO:0000259" key="5">
    <source>
        <dbReference type="PROSITE" id="PS50931"/>
    </source>
</evidence>
<dbReference type="Pfam" id="PF03466">
    <property type="entry name" value="LysR_substrate"/>
    <property type="match status" value="1"/>
</dbReference>
<dbReference type="PANTHER" id="PTHR30126:SF98">
    <property type="entry name" value="HTH-TYPE TRANSCRIPTIONAL ACTIVATOR BAUR"/>
    <property type="match status" value="1"/>
</dbReference>
<reference evidence="6 7" key="1">
    <citation type="submission" date="2024-09" db="EMBL/GenBank/DDBJ databases">
        <authorList>
            <person name="Sun Q."/>
            <person name="Mori K."/>
        </authorList>
    </citation>
    <scope>NUCLEOTIDE SEQUENCE [LARGE SCALE GENOMIC DNA]</scope>
    <source>
        <strain evidence="6 7">CCM 8543</strain>
    </source>
</reference>